<dbReference type="GO" id="GO:0005615">
    <property type="term" value="C:extracellular space"/>
    <property type="evidence" value="ECO:0007669"/>
    <property type="project" value="TreeGrafter"/>
</dbReference>
<comment type="catalytic activity">
    <reaction evidence="11">
        <text>2 R'C(R)SH + O2 = R'C(R)S-S(R)CR' + H2O2</text>
        <dbReference type="Rhea" id="RHEA:17357"/>
        <dbReference type="ChEBI" id="CHEBI:15379"/>
        <dbReference type="ChEBI" id="CHEBI:16240"/>
        <dbReference type="ChEBI" id="CHEBI:16520"/>
        <dbReference type="ChEBI" id="CHEBI:17412"/>
        <dbReference type="EC" id="1.8.3.2"/>
    </reaction>
</comment>
<dbReference type="Pfam" id="PF04777">
    <property type="entry name" value="Evr1_Alr"/>
    <property type="match status" value="1"/>
</dbReference>
<dbReference type="GO" id="GO:0003756">
    <property type="term" value="F:protein disulfide isomerase activity"/>
    <property type="evidence" value="ECO:0007669"/>
    <property type="project" value="TreeGrafter"/>
</dbReference>
<dbReference type="Gene3D" id="1.20.120.310">
    <property type="entry name" value="ERV/ALR sulfhydryl oxidase domain"/>
    <property type="match status" value="1"/>
</dbReference>
<keyword evidence="4 11" id="KW-0285">Flavoprotein</keyword>
<keyword evidence="11" id="KW-0812">Transmembrane</keyword>
<dbReference type="EC" id="1.8.3.2" evidence="11"/>
<dbReference type="InterPro" id="IPR017905">
    <property type="entry name" value="ERV/ALR_sulphydryl_oxidase"/>
</dbReference>
<evidence type="ECO:0000256" key="1">
    <source>
        <dbReference type="ARBA" id="ARBA00001974"/>
    </source>
</evidence>
<dbReference type="Pfam" id="PF00085">
    <property type="entry name" value="Thioredoxin"/>
    <property type="match status" value="1"/>
</dbReference>
<sequence length="466" mass="52957">SSAEAVETPFSARSRSILRSTGDGEAEKPDYAVELNADNFDVVLKETGATYAIVGFFAQWCPHCRAYKPLYEKVAKLFNGENAAYPGIILMAKVDCAMKMNYKLCQKFSVPYLPFLLWGPSSGFAYGKWNGIENSNEMHVIDHGKTSEQLLDWINEQTNSSFVLDDKNYGQESSSWNFVQISRAISDVEEATHTAFDIIVRHKMIKSDTRASLVKFLQLLVVHHPSRSCRKGTAEVLIDFDDRPFHEKETIESYEICGKDVPRGSWVFCRGSRKDTRGYSCGLWILLHSLSVRVNDGEAHMAFATICDFVRKFFICEECRRHFYEMCSSVDDPFENGRDLVLWLWDAHNTVNERLMEEEESSPLAYDDPEFPKTIWPPKQLCASCRNEDGSSIGNGSSSRINWNREAVYKFLVGFYGEKLVEEAKQHTTGRSSDSVMVPFAAALAIALGSCSFAALAFYRRQRRRY</sequence>
<keyword evidence="11" id="KW-1133">Transmembrane helix</keyword>
<keyword evidence="9" id="KW-0325">Glycoprotein</keyword>
<comment type="subcellular location">
    <subcellularLocation>
        <location evidence="2">Secreted</location>
    </subcellularLocation>
</comment>
<feature type="transmembrane region" description="Helical" evidence="11">
    <location>
        <begin position="436"/>
        <end position="459"/>
    </location>
</feature>
<dbReference type="InterPro" id="IPR036249">
    <property type="entry name" value="Thioredoxin-like_sf"/>
</dbReference>
<evidence type="ECO:0000256" key="3">
    <source>
        <dbReference type="ARBA" id="ARBA00022525"/>
    </source>
</evidence>
<gene>
    <name evidence="14" type="ORF">M569_09496</name>
</gene>
<evidence type="ECO:0000256" key="2">
    <source>
        <dbReference type="ARBA" id="ARBA00004613"/>
    </source>
</evidence>
<name>S8DYZ9_9LAMI</name>
<evidence type="ECO:0000256" key="11">
    <source>
        <dbReference type="RuleBase" id="RU371123"/>
    </source>
</evidence>
<dbReference type="InterPro" id="IPR039798">
    <property type="entry name" value="Sulfhydryl_oxidase"/>
</dbReference>
<dbReference type="PROSITE" id="PS51352">
    <property type="entry name" value="THIOREDOXIN_2"/>
    <property type="match status" value="1"/>
</dbReference>
<evidence type="ECO:0000256" key="4">
    <source>
        <dbReference type="ARBA" id="ARBA00022630"/>
    </source>
</evidence>
<keyword evidence="6 11" id="KW-0274">FAD</keyword>
<dbReference type="PANTHER" id="PTHR22897:SF8">
    <property type="entry name" value="SULFHYDRYL OXIDASE"/>
    <property type="match status" value="1"/>
</dbReference>
<evidence type="ECO:0000313" key="15">
    <source>
        <dbReference type="Proteomes" id="UP000015453"/>
    </source>
</evidence>
<dbReference type="Gene3D" id="3.40.30.10">
    <property type="entry name" value="Glutaredoxin"/>
    <property type="match status" value="1"/>
</dbReference>
<dbReference type="AlphaFoldDB" id="S8DYZ9"/>
<dbReference type="OrthoDB" id="59470at2759"/>
<reference evidence="14 15" key="1">
    <citation type="journal article" date="2013" name="BMC Genomics">
        <title>The miniature genome of a carnivorous plant Genlisea aurea contains a low number of genes and short non-coding sequences.</title>
        <authorList>
            <person name="Leushkin E.V."/>
            <person name="Sutormin R.A."/>
            <person name="Nabieva E.R."/>
            <person name="Penin A.A."/>
            <person name="Kondrashov A.S."/>
            <person name="Logacheva M.D."/>
        </authorList>
    </citation>
    <scope>NUCLEOTIDE SEQUENCE [LARGE SCALE GENOMIC DNA]</scope>
</reference>
<dbReference type="InterPro" id="IPR013766">
    <property type="entry name" value="Thioredoxin_domain"/>
</dbReference>
<dbReference type="InterPro" id="IPR017937">
    <property type="entry name" value="Thioredoxin_CS"/>
</dbReference>
<keyword evidence="5" id="KW-0732">Signal</keyword>
<evidence type="ECO:0000256" key="8">
    <source>
        <dbReference type="ARBA" id="ARBA00023157"/>
    </source>
</evidence>
<dbReference type="SUPFAM" id="SSF69000">
    <property type="entry name" value="FAD-dependent thiol oxidase"/>
    <property type="match status" value="1"/>
</dbReference>
<dbReference type="InterPro" id="IPR036774">
    <property type="entry name" value="ERV/ALR_sulphydryl_oxid_sf"/>
</dbReference>
<feature type="domain" description="ERV/ALR sulfhydryl oxidase" evidence="12">
    <location>
        <begin position="272"/>
        <end position="376"/>
    </location>
</feature>
<dbReference type="GO" id="GO:0016971">
    <property type="term" value="F:flavin-dependent sulfhydryl oxidase activity"/>
    <property type="evidence" value="ECO:0007669"/>
    <property type="project" value="InterPro"/>
</dbReference>
<dbReference type="PROSITE" id="PS00194">
    <property type="entry name" value="THIOREDOXIN_1"/>
    <property type="match status" value="1"/>
</dbReference>
<dbReference type="EMBL" id="AUSU01004328">
    <property type="protein sequence ID" value="EPS65282.1"/>
    <property type="molecule type" value="Genomic_DNA"/>
</dbReference>
<evidence type="ECO:0000256" key="5">
    <source>
        <dbReference type="ARBA" id="ARBA00022729"/>
    </source>
</evidence>
<dbReference type="PANTHER" id="PTHR22897">
    <property type="entry name" value="QUIESCIN Q6-RELATED SULFHYDRYL OXIDASE"/>
    <property type="match status" value="1"/>
</dbReference>
<evidence type="ECO:0000256" key="10">
    <source>
        <dbReference type="ARBA" id="ARBA00023284"/>
    </source>
</evidence>
<evidence type="ECO:0000259" key="13">
    <source>
        <dbReference type="PROSITE" id="PS51352"/>
    </source>
</evidence>
<feature type="non-terminal residue" evidence="14">
    <location>
        <position position="466"/>
    </location>
</feature>
<comment type="cofactor">
    <cofactor evidence="1 11">
        <name>FAD</name>
        <dbReference type="ChEBI" id="CHEBI:57692"/>
    </cofactor>
</comment>
<accession>S8DYZ9</accession>
<evidence type="ECO:0000256" key="9">
    <source>
        <dbReference type="ARBA" id="ARBA00023180"/>
    </source>
</evidence>
<organism evidence="14 15">
    <name type="scientific">Genlisea aurea</name>
    <dbReference type="NCBI Taxonomy" id="192259"/>
    <lineage>
        <taxon>Eukaryota</taxon>
        <taxon>Viridiplantae</taxon>
        <taxon>Streptophyta</taxon>
        <taxon>Embryophyta</taxon>
        <taxon>Tracheophyta</taxon>
        <taxon>Spermatophyta</taxon>
        <taxon>Magnoliopsida</taxon>
        <taxon>eudicotyledons</taxon>
        <taxon>Gunneridae</taxon>
        <taxon>Pentapetalae</taxon>
        <taxon>asterids</taxon>
        <taxon>lamiids</taxon>
        <taxon>Lamiales</taxon>
        <taxon>Lentibulariaceae</taxon>
        <taxon>Genlisea</taxon>
    </lineage>
</organism>
<feature type="domain" description="Thioredoxin" evidence="13">
    <location>
        <begin position="6"/>
        <end position="201"/>
    </location>
</feature>
<keyword evidence="10" id="KW-0676">Redox-active center</keyword>
<evidence type="ECO:0000256" key="7">
    <source>
        <dbReference type="ARBA" id="ARBA00023002"/>
    </source>
</evidence>
<keyword evidence="3" id="KW-0964">Secreted</keyword>
<dbReference type="PROSITE" id="PS51324">
    <property type="entry name" value="ERV_ALR"/>
    <property type="match status" value="1"/>
</dbReference>
<feature type="non-terminal residue" evidence="14">
    <location>
        <position position="1"/>
    </location>
</feature>
<dbReference type="GO" id="GO:0006457">
    <property type="term" value="P:protein folding"/>
    <property type="evidence" value="ECO:0007669"/>
    <property type="project" value="TreeGrafter"/>
</dbReference>
<evidence type="ECO:0000259" key="12">
    <source>
        <dbReference type="PROSITE" id="PS51324"/>
    </source>
</evidence>
<keyword evidence="11" id="KW-0472">Membrane</keyword>
<comment type="caution">
    <text evidence="14">The sequence shown here is derived from an EMBL/GenBank/DDBJ whole genome shotgun (WGS) entry which is preliminary data.</text>
</comment>
<protein>
    <recommendedName>
        <fullName evidence="11">Sulfhydryl oxidase</fullName>
        <ecNumber evidence="11">1.8.3.2</ecNumber>
    </recommendedName>
</protein>
<keyword evidence="8" id="KW-1015">Disulfide bond</keyword>
<keyword evidence="15" id="KW-1185">Reference proteome</keyword>
<dbReference type="Proteomes" id="UP000015453">
    <property type="component" value="Unassembled WGS sequence"/>
</dbReference>
<dbReference type="SUPFAM" id="SSF52833">
    <property type="entry name" value="Thioredoxin-like"/>
    <property type="match status" value="1"/>
</dbReference>
<dbReference type="FunFam" id="1.20.120.310:FF:000004">
    <property type="entry name" value="Sulfhydryl oxidase"/>
    <property type="match status" value="1"/>
</dbReference>
<keyword evidence="7 11" id="KW-0560">Oxidoreductase</keyword>
<evidence type="ECO:0000313" key="14">
    <source>
        <dbReference type="EMBL" id="EPS65282.1"/>
    </source>
</evidence>
<dbReference type="GO" id="GO:0000139">
    <property type="term" value="C:Golgi membrane"/>
    <property type="evidence" value="ECO:0007669"/>
    <property type="project" value="TreeGrafter"/>
</dbReference>
<evidence type="ECO:0000256" key="6">
    <source>
        <dbReference type="ARBA" id="ARBA00022827"/>
    </source>
</evidence>
<dbReference type="FunFam" id="3.40.30.10:FF:000244">
    <property type="entry name" value="Sulfhydryl oxidase"/>
    <property type="match status" value="1"/>
</dbReference>
<proteinExistence type="predicted"/>